<protein>
    <submittedName>
        <fullName evidence="1">Uncharacterized protein</fullName>
    </submittedName>
</protein>
<organism evidence="1 2">
    <name type="scientific">Skermanella stibiiresistens SB22</name>
    <dbReference type="NCBI Taxonomy" id="1385369"/>
    <lineage>
        <taxon>Bacteria</taxon>
        <taxon>Pseudomonadati</taxon>
        <taxon>Pseudomonadota</taxon>
        <taxon>Alphaproteobacteria</taxon>
        <taxon>Rhodospirillales</taxon>
        <taxon>Azospirillaceae</taxon>
        <taxon>Skermanella</taxon>
    </lineage>
</organism>
<dbReference type="Proteomes" id="UP000019486">
    <property type="component" value="Unassembled WGS sequence"/>
</dbReference>
<dbReference type="RefSeq" id="WP_157619384.1">
    <property type="nucleotide sequence ID" value="NZ_AVFL01000014.1"/>
</dbReference>
<accession>W9GZ25</accession>
<name>W9GZ25_9PROT</name>
<keyword evidence="2" id="KW-1185">Reference proteome</keyword>
<gene>
    <name evidence="1" type="ORF">N825_08710</name>
</gene>
<comment type="caution">
    <text evidence="1">The sequence shown here is derived from an EMBL/GenBank/DDBJ whole genome shotgun (WGS) entry which is preliminary data.</text>
</comment>
<evidence type="ECO:0000313" key="2">
    <source>
        <dbReference type="Proteomes" id="UP000019486"/>
    </source>
</evidence>
<dbReference type="EMBL" id="AVFL01000014">
    <property type="protein sequence ID" value="EWY39074.1"/>
    <property type="molecule type" value="Genomic_DNA"/>
</dbReference>
<proteinExistence type="predicted"/>
<evidence type="ECO:0000313" key="1">
    <source>
        <dbReference type="EMBL" id="EWY39074.1"/>
    </source>
</evidence>
<reference evidence="1 2" key="1">
    <citation type="submission" date="2013-08" db="EMBL/GenBank/DDBJ databases">
        <title>The genome sequence of Skermanella stibiiresistens.</title>
        <authorList>
            <person name="Zhu W."/>
            <person name="Wang G."/>
        </authorList>
    </citation>
    <scope>NUCLEOTIDE SEQUENCE [LARGE SCALE GENOMIC DNA]</scope>
    <source>
        <strain evidence="1 2">SB22</strain>
    </source>
</reference>
<dbReference type="AlphaFoldDB" id="W9GZ25"/>
<sequence>MAVDAMGFADRCGATINRRLARLHHAMRSHGAGYRHASRMKMQIVDTSTVRQIMARWKLGCAISLIVMSYPLFSSAKDDHERFLNILITNNDRNAKYSTRTSCYPETAYHVYRYFSRNRGIRVSIDEDLEGLPAATSLWIAMTCHQDDTGVTVSGEVKMRKSNSFNKMSVSISEFEKRVEKHMLRDQLVFSLDEVVAKADLIWTANR</sequence>